<dbReference type="EMBL" id="JAFJYH010000014">
    <property type="protein sequence ID" value="KAG4425086.1"/>
    <property type="molecule type" value="Genomic_DNA"/>
</dbReference>
<name>A0A8H7WI08_9HELO</name>
<dbReference type="Proteomes" id="UP000664132">
    <property type="component" value="Unassembled WGS sequence"/>
</dbReference>
<evidence type="ECO:0000313" key="2">
    <source>
        <dbReference type="EMBL" id="KAG4425086.1"/>
    </source>
</evidence>
<proteinExistence type="predicted"/>
<dbReference type="AlphaFoldDB" id="A0A8H7WI08"/>
<protein>
    <recommendedName>
        <fullName evidence="1">Heterokaryon incompatibility domain-containing protein</fullName>
    </recommendedName>
</protein>
<dbReference type="PANTHER" id="PTHR33112">
    <property type="entry name" value="DOMAIN PROTEIN, PUTATIVE-RELATED"/>
    <property type="match status" value="1"/>
</dbReference>
<dbReference type="InterPro" id="IPR010730">
    <property type="entry name" value="HET"/>
</dbReference>
<dbReference type="OrthoDB" id="3486565at2759"/>
<evidence type="ECO:0000259" key="1">
    <source>
        <dbReference type="Pfam" id="PF06985"/>
    </source>
</evidence>
<evidence type="ECO:0000313" key="3">
    <source>
        <dbReference type="Proteomes" id="UP000664132"/>
    </source>
</evidence>
<dbReference type="Pfam" id="PF06985">
    <property type="entry name" value="HET"/>
    <property type="match status" value="1"/>
</dbReference>
<gene>
    <name evidence="2" type="ORF">IFR04_001856</name>
</gene>
<organism evidence="2 3">
    <name type="scientific">Cadophora malorum</name>
    <dbReference type="NCBI Taxonomy" id="108018"/>
    <lineage>
        <taxon>Eukaryota</taxon>
        <taxon>Fungi</taxon>
        <taxon>Dikarya</taxon>
        <taxon>Ascomycota</taxon>
        <taxon>Pezizomycotina</taxon>
        <taxon>Leotiomycetes</taxon>
        <taxon>Helotiales</taxon>
        <taxon>Ploettnerulaceae</taxon>
        <taxon>Cadophora</taxon>
    </lineage>
</organism>
<comment type="caution">
    <text evidence="2">The sequence shown here is derived from an EMBL/GenBank/DDBJ whole genome shotgun (WGS) entry which is preliminary data.</text>
</comment>
<sequence>MQRIGHDSLPLTFQDAVRVSRTLEQQYLWIDSLCIIQDDEDDWSEQAAVMGSIYGASYVTLAALSSADSTQGCRVRPRDASKPTLSRYQDFDFGSRRVRIFEHSPAHWHSEYGDNPYKHDGYGENPLRTRAWTLQERELSLRTISFAQGQLLWQCRTMKGSSQLPWHEMIRSGDDFRPLPLRLKHDEDCSPEGPAAKRDHWYSLVEDYSSRFLTEESDKLPALAGLASKFRQEHSPGSYYAGIWSEHLPSALLWRTLFSYSGGQDKLSNPLAVFQPRRPQTYRAPSWSWASIDGEVSYESQRVDASVDDVFGSEYGNFQITGSYYQLVTKNDLLGTPSDASLRLRGCVSKVSIDMEPIDNYMNDGLLRLTGVDRITLGVLYPDIMIDLQGVRSLFVLSVRSESYNSSTRFPPRLHEQLFDYSKPADWNDLDLRMGLALLPARAGEVFRRVGLVRWMLKDVFDGIDPTLLRLV</sequence>
<feature type="domain" description="Heterokaryon incompatibility" evidence="1">
    <location>
        <begin position="7"/>
        <end position="136"/>
    </location>
</feature>
<reference evidence="2" key="1">
    <citation type="submission" date="2021-02" db="EMBL/GenBank/DDBJ databases">
        <title>Genome sequence Cadophora malorum strain M34.</title>
        <authorList>
            <person name="Stefanovic E."/>
            <person name="Vu D."/>
            <person name="Scully C."/>
            <person name="Dijksterhuis J."/>
            <person name="Roader J."/>
            <person name="Houbraken J."/>
        </authorList>
    </citation>
    <scope>NUCLEOTIDE SEQUENCE</scope>
    <source>
        <strain evidence="2">M34</strain>
    </source>
</reference>
<accession>A0A8H7WI08</accession>
<dbReference type="PANTHER" id="PTHR33112:SF16">
    <property type="entry name" value="HETEROKARYON INCOMPATIBILITY DOMAIN-CONTAINING PROTEIN"/>
    <property type="match status" value="1"/>
</dbReference>
<keyword evidence="3" id="KW-1185">Reference proteome</keyword>